<dbReference type="GO" id="GO:0046872">
    <property type="term" value="F:metal ion binding"/>
    <property type="evidence" value="ECO:0007669"/>
    <property type="project" value="InterPro"/>
</dbReference>
<evidence type="ECO:0000256" key="2">
    <source>
        <dbReference type="SAM" id="MobiDB-lite"/>
    </source>
</evidence>
<dbReference type="GO" id="GO:0004620">
    <property type="term" value="F:phospholipase activity"/>
    <property type="evidence" value="ECO:0007669"/>
    <property type="project" value="TreeGrafter"/>
</dbReference>
<comment type="caution">
    <text evidence="4">The sequence shown here is derived from an EMBL/GenBank/DDBJ whole genome shotgun (WGS) entry which is preliminary data.</text>
</comment>
<evidence type="ECO:0000313" key="4">
    <source>
        <dbReference type="EMBL" id="KAJ9578246.1"/>
    </source>
</evidence>
<reference evidence="4" key="2">
    <citation type="submission" date="2023-05" db="EMBL/GenBank/DDBJ databases">
        <authorList>
            <person name="Fouks B."/>
        </authorList>
    </citation>
    <scope>NUCLEOTIDE SEQUENCE</scope>
    <source>
        <strain evidence="4">Stay&amp;Tobe</strain>
        <tissue evidence="4">Testes</tissue>
    </source>
</reference>
<gene>
    <name evidence="4" type="ORF">L9F63_005516</name>
</gene>
<comment type="similarity">
    <text evidence="1">Belongs to the PA-PLA1 family.</text>
</comment>
<dbReference type="Proteomes" id="UP001233999">
    <property type="component" value="Unassembled WGS sequence"/>
</dbReference>
<name>A0AAD8E657_DIPPU</name>
<dbReference type="PANTHER" id="PTHR23509:SF48">
    <property type="entry name" value="INTRACELLULAR PHOSPHOLIPASE A1"/>
    <property type="match status" value="1"/>
</dbReference>
<protein>
    <recommendedName>
        <fullName evidence="3">DDHD domain-containing protein</fullName>
    </recommendedName>
</protein>
<keyword evidence="5" id="KW-1185">Reference proteome</keyword>
<dbReference type="GO" id="GO:0005737">
    <property type="term" value="C:cytoplasm"/>
    <property type="evidence" value="ECO:0007669"/>
    <property type="project" value="TreeGrafter"/>
</dbReference>
<proteinExistence type="inferred from homology"/>
<dbReference type="PANTHER" id="PTHR23509">
    <property type="entry name" value="PA-PL1 PHOSPHOLIPASE FAMILY"/>
    <property type="match status" value="1"/>
</dbReference>
<feature type="non-terminal residue" evidence="4">
    <location>
        <position position="1"/>
    </location>
</feature>
<evidence type="ECO:0000259" key="3">
    <source>
        <dbReference type="PROSITE" id="PS51043"/>
    </source>
</evidence>
<reference evidence="4" key="1">
    <citation type="journal article" date="2023" name="IScience">
        <title>Live-bearing cockroach genome reveals convergent evolutionary mechanisms linked to viviparity in insects and beyond.</title>
        <authorList>
            <person name="Fouks B."/>
            <person name="Harrison M.C."/>
            <person name="Mikhailova A.A."/>
            <person name="Marchal E."/>
            <person name="English S."/>
            <person name="Carruthers M."/>
            <person name="Jennings E.C."/>
            <person name="Chiamaka E.L."/>
            <person name="Frigard R.A."/>
            <person name="Pippel M."/>
            <person name="Attardo G.M."/>
            <person name="Benoit J.B."/>
            <person name="Bornberg-Bauer E."/>
            <person name="Tobe S.S."/>
        </authorList>
    </citation>
    <scope>NUCLEOTIDE SEQUENCE</scope>
    <source>
        <strain evidence="4">Stay&amp;Tobe</strain>
    </source>
</reference>
<dbReference type="InterPro" id="IPR004177">
    <property type="entry name" value="DDHD_dom"/>
</dbReference>
<feature type="region of interest" description="Disordered" evidence="2">
    <location>
        <begin position="611"/>
        <end position="641"/>
    </location>
</feature>
<sequence length="673" mass="76505">MNLNSSNEGRIDSAFELNEQLGNVSIANESNFEYNDGDDVLYVTQEGIVSEDYCYNDGNSTTLDAGGIQENNSLSGTWEYVSTDSKVTDSVVSELGPEEVRWFYKSDSDKRWNEFSGYDSFRIEFKYRQLYHEWKYYNTTYSNEENAETSVHQSALPSENVDNINESYECNGASASGTSDSEQHRIVVRGGMYEVDLKTYKCDSIYWPGEECIIIRGVWFFDGSWQPLESEYGITLEKVHMEVFGGKKHSDYYTDLSNKAPKTVVHTESFPEFHVDWYSPTEVYLYSEATHSKLVRSVTQRLGFQKSTGYRLCRGYKLPATQTDRPVDITHLVFVIHGIGQKMDTGRIIRNTSAFRDCVTWLKHKYFESSINRAEFFPVEWRSSLKLDGDIVEAITPHKLQSLRQLLNSSAMDIMYYTSPLYGCEVQRGLSEELNRLYTMFTQRNPYFTSNGGKVSVIAHSLGCVIVYDIVTGWKPDSWQIGTSPRSTCSGEDLSLPETPRQELLSPENSCLRFQIDNLFCLGSPLSVFLALRLRDPQAPGHVENILPRYLCNNFYNVFHPSDPVAYRMEPLLLRDYSRIAPVQIQSYNAAVRVDYKDMPFEWIVPDVATASTSSTPSVGSKRREGMEDIEVDSPSSTPSKGGWSMNIWGLMRGNGMGLHICPLENGCLFSVV</sequence>
<dbReference type="Pfam" id="PF02862">
    <property type="entry name" value="DDHD"/>
    <property type="match status" value="1"/>
</dbReference>
<dbReference type="EMBL" id="JASPKZ010008896">
    <property type="protein sequence ID" value="KAJ9578246.1"/>
    <property type="molecule type" value="Genomic_DNA"/>
</dbReference>
<dbReference type="SMART" id="SM01127">
    <property type="entry name" value="DDHD"/>
    <property type="match status" value="1"/>
</dbReference>
<dbReference type="AlphaFoldDB" id="A0AAD8E657"/>
<dbReference type="PROSITE" id="PS51043">
    <property type="entry name" value="DDHD"/>
    <property type="match status" value="1"/>
</dbReference>
<accession>A0AAD8E657</accession>
<evidence type="ECO:0000313" key="5">
    <source>
        <dbReference type="Proteomes" id="UP001233999"/>
    </source>
</evidence>
<dbReference type="InterPro" id="IPR058055">
    <property type="entry name" value="PA-PLA1"/>
</dbReference>
<organism evidence="4 5">
    <name type="scientific">Diploptera punctata</name>
    <name type="common">Pacific beetle cockroach</name>
    <dbReference type="NCBI Taxonomy" id="6984"/>
    <lineage>
        <taxon>Eukaryota</taxon>
        <taxon>Metazoa</taxon>
        <taxon>Ecdysozoa</taxon>
        <taxon>Arthropoda</taxon>
        <taxon>Hexapoda</taxon>
        <taxon>Insecta</taxon>
        <taxon>Pterygota</taxon>
        <taxon>Neoptera</taxon>
        <taxon>Polyneoptera</taxon>
        <taxon>Dictyoptera</taxon>
        <taxon>Blattodea</taxon>
        <taxon>Blaberoidea</taxon>
        <taxon>Blaberidae</taxon>
        <taxon>Diplopterinae</taxon>
        <taxon>Diploptera</taxon>
    </lineage>
</organism>
<feature type="domain" description="DDHD" evidence="3">
    <location>
        <begin position="512"/>
        <end position="673"/>
    </location>
</feature>
<evidence type="ECO:0000256" key="1">
    <source>
        <dbReference type="ARBA" id="ARBA00038464"/>
    </source>
</evidence>